<protein>
    <submittedName>
        <fullName evidence="6">Gfo/Idh/MocA family oxidoreductase</fullName>
    </submittedName>
</protein>
<comment type="caution">
    <text evidence="6">The sequence shown here is derived from an EMBL/GenBank/DDBJ whole genome shotgun (WGS) entry which is preliminary data.</text>
</comment>
<proteinExistence type="predicted"/>
<feature type="region of interest" description="Disordered" evidence="3">
    <location>
        <begin position="604"/>
        <end position="630"/>
    </location>
</feature>
<dbReference type="PANTHER" id="PTHR43818">
    <property type="entry name" value="BCDNA.GH03377"/>
    <property type="match status" value="1"/>
</dbReference>
<name>A0A4Y9FQY1_9MICO</name>
<dbReference type="EMBL" id="SPQB01000055">
    <property type="protein sequence ID" value="TFU30668.1"/>
    <property type="molecule type" value="Genomic_DNA"/>
</dbReference>
<dbReference type="SUPFAM" id="SSF51735">
    <property type="entry name" value="NAD(P)-binding Rossmann-fold domains"/>
    <property type="match status" value="1"/>
</dbReference>
<dbReference type="InterPro" id="IPR055170">
    <property type="entry name" value="GFO_IDH_MocA-like_dom"/>
</dbReference>
<evidence type="ECO:0000256" key="1">
    <source>
        <dbReference type="ARBA" id="ARBA00023002"/>
    </source>
</evidence>
<feature type="compositionally biased region" description="Basic residues" evidence="3">
    <location>
        <begin position="75"/>
        <end position="93"/>
    </location>
</feature>
<feature type="domain" description="GFO/IDH/MocA-like oxidoreductase" evidence="5">
    <location>
        <begin position="397"/>
        <end position="530"/>
    </location>
</feature>
<evidence type="ECO:0000259" key="4">
    <source>
        <dbReference type="Pfam" id="PF01408"/>
    </source>
</evidence>
<feature type="compositionally biased region" description="Low complexity" evidence="3">
    <location>
        <begin position="53"/>
        <end position="67"/>
    </location>
</feature>
<dbReference type="InterPro" id="IPR000683">
    <property type="entry name" value="Gfo/Idh/MocA-like_OxRdtase_N"/>
</dbReference>
<feature type="compositionally biased region" description="Low complexity" evidence="3">
    <location>
        <begin position="187"/>
        <end position="211"/>
    </location>
</feature>
<keyword evidence="1" id="KW-0560">Oxidoreductase</keyword>
<keyword evidence="2" id="KW-0520">NAD</keyword>
<dbReference type="OrthoDB" id="9776544at2"/>
<feature type="region of interest" description="Disordered" evidence="3">
    <location>
        <begin position="1"/>
        <end position="251"/>
    </location>
</feature>
<accession>A0A4Y9FQY1</accession>
<sequence>MSPDKDLDEETYFAHQPRGARRTVGAALHGARAHRAGPSRIAPPPRGHRLPPRRALGPRGSRGPARRAPADVRPRSAHRARPPRRRRHRRGLRRGREGRRDDDHRPARARGELDGARGDRARRGAARRDRGARGRPRPARRLPQPRLRAGAPRRRRLGPRGLRRRGARVGRARGRHVLGGGRRGAGRRAAASPGRPRPGPARQGRPAHQGRQGSGRGGRRRAADRRDPRGGARRAARRRARRPLRRRLRGARAQLRLPDGGEGVSGTGKVGVGVVGAGTISDQYLENLTAFPDLDVRFVADIDTARAASQAEKWGVAASGTYDELLADPEIEIVVNLTIPAVHVEVALKAVEAGKNVWGEKPYALDVASGRVLLEAAQAKGVRVAVAPDTILGAGLQTAFRAVREGEIGAPLTGLALFQAPGPESWHPSPEFLYAEGGGPLFDIGPYYLTTLVQVFGSVSRVYAHGSKSRETRVIGSGPKAGTEFPVEVPTHVSALLEFRSGASAQIVFSFDSKLRRTGFVEIAGTEGTAVFPDPNTFEGETLIHDEGDEARTIQPQGSFYTRGTGVLELAQAIRAGRPERVPGELAFHVLEVMVAIAQSAEASEPVEVTSEFTPAASLEPDWDPSVATL</sequence>
<feature type="domain" description="Gfo/Idh/MocA-like oxidoreductase N-terminal" evidence="4">
    <location>
        <begin position="271"/>
        <end position="386"/>
    </location>
</feature>
<feature type="compositionally biased region" description="Acidic residues" evidence="3">
    <location>
        <begin position="1"/>
        <end position="11"/>
    </location>
</feature>
<dbReference type="Gene3D" id="3.30.360.10">
    <property type="entry name" value="Dihydrodipicolinate Reductase, domain 2"/>
    <property type="match status" value="1"/>
</dbReference>
<feature type="compositionally biased region" description="Basic residues" evidence="3">
    <location>
        <begin position="231"/>
        <end position="250"/>
    </location>
</feature>
<dbReference type="GO" id="GO:0000166">
    <property type="term" value="F:nucleotide binding"/>
    <property type="evidence" value="ECO:0007669"/>
    <property type="project" value="InterPro"/>
</dbReference>
<keyword evidence="7" id="KW-1185">Reference proteome</keyword>
<feature type="compositionally biased region" description="Basic and acidic residues" evidence="3">
    <location>
        <begin position="94"/>
        <end position="132"/>
    </location>
</feature>
<dbReference type="Gene3D" id="3.40.50.720">
    <property type="entry name" value="NAD(P)-binding Rossmann-like Domain"/>
    <property type="match status" value="1"/>
</dbReference>
<feature type="compositionally biased region" description="Basic residues" evidence="3">
    <location>
        <begin position="151"/>
        <end position="176"/>
    </location>
</feature>
<organism evidence="6 7">
    <name type="scientific">Microbacterium paludicola</name>
    <dbReference type="NCBI Taxonomy" id="300019"/>
    <lineage>
        <taxon>Bacteria</taxon>
        <taxon>Bacillati</taxon>
        <taxon>Actinomycetota</taxon>
        <taxon>Actinomycetes</taxon>
        <taxon>Micrococcales</taxon>
        <taxon>Microbacteriaceae</taxon>
        <taxon>Microbacterium</taxon>
    </lineage>
</organism>
<evidence type="ECO:0000256" key="2">
    <source>
        <dbReference type="ARBA" id="ARBA00023027"/>
    </source>
</evidence>
<dbReference type="GO" id="GO:0016491">
    <property type="term" value="F:oxidoreductase activity"/>
    <property type="evidence" value="ECO:0007669"/>
    <property type="project" value="UniProtKB-KW"/>
</dbReference>
<gene>
    <name evidence="6" type="ORF">E4U02_14335</name>
</gene>
<dbReference type="Proteomes" id="UP000298358">
    <property type="component" value="Unassembled WGS sequence"/>
</dbReference>
<dbReference type="SUPFAM" id="SSF55347">
    <property type="entry name" value="Glyceraldehyde-3-phosphate dehydrogenase-like, C-terminal domain"/>
    <property type="match status" value="1"/>
</dbReference>
<evidence type="ECO:0000256" key="3">
    <source>
        <dbReference type="SAM" id="MobiDB-lite"/>
    </source>
</evidence>
<dbReference type="Pfam" id="PF22725">
    <property type="entry name" value="GFO_IDH_MocA_C3"/>
    <property type="match status" value="1"/>
</dbReference>
<dbReference type="InterPro" id="IPR036291">
    <property type="entry name" value="NAD(P)-bd_dom_sf"/>
</dbReference>
<dbReference type="Pfam" id="PF01408">
    <property type="entry name" value="GFO_IDH_MocA"/>
    <property type="match status" value="1"/>
</dbReference>
<evidence type="ECO:0000313" key="6">
    <source>
        <dbReference type="EMBL" id="TFU30668.1"/>
    </source>
</evidence>
<dbReference type="PANTHER" id="PTHR43818:SF11">
    <property type="entry name" value="BCDNA.GH03377"/>
    <property type="match status" value="1"/>
</dbReference>
<evidence type="ECO:0000313" key="7">
    <source>
        <dbReference type="Proteomes" id="UP000298358"/>
    </source>
</evidence>
<feature type="compositionally biased region" description="Low complexity" evidence="3">
    <location>
        <begin position="141"/>
        <end position="150"/>
    </location>
</feature>
<dbReference type="AlphaFoldDB" id="A0A4Y9FQY1"/>
<dbReference type="InterPro" id="IPR050463">
    <property type="entry name" value="Gfo/Idh/MocA_oxidrdct_glycsds"/>
</dbReference>
<reference evidence="6 7" key="1">
    <citation type="submission" date="2019-03" db="EMBL/GenBank/DDBJ databases">
        <title>Diversity of the mouse oral microbiome.</title>
        <authorList>
            <person name="Joseph S."/>
            <person name="Aduse-Opoku J."/>
            <person name="Curtis M."/>
            <person name="Wade W."/>
            <person name="Hashim A."/>
        </authorList>
    </citation>
    <scope>NUCLEOTIDE SEQUENCE [LARGE SCALE GENOMIC DNA]</scope>
    <source>
        <strain evidence="6 7">P1012</strain>
    </source>
</reference>
<evidence type="ECO:0000259" key="5">
    <source>
        <dbReference type="Pfam" id="PF22725"/>
    </source>
</evidence>